<evidence type="ECO:0000313" key="8">
    <source>
        <dbReference type="EMBL" id="THH02636.1"/>
    </source>
</evidence>
<dbReference type="AlphaFoldDB" id="A0A4S4KV23"/>
<evidence type="ECO:0000256" key="2">
    <source>
        <dbReference type="ARBA" id="ARBA00022448"/>
    </source>
</evidence>
<dbReference type="PANTHER" id="PTHR23511">
    <property type="entry name" value="SYNAPTIC VESICLE GLYCOPROTEIN 2"/>
    <property type="match status" value="1"/>
</dbReference>
<feature type="transmembrane region" description="Helical" evidence="7">
    <location>
        <begin position="407"/>
        <end position="426"/>
    </location>
</feature>
<dbReference type="SUPFAM" id="SSF103473">
    <property type="entry name" value="MFS general substrate transporter"/>
    <property type="match status" value="1"/>
</dbReference>
<sequence length="706" mass="78342">MSRSQNASKSALDGDFDAANPAADPKYAVSTLSSADEHETLQLLDDAGDPVYQAKARVLNRAIQDIGMGRYQWYLFVVAGFGWFSDNLWPIVTGLILTPVVNEFQFQGSFLKLGQNIGLLVGAIFWGFGSDIWGRRWSFNITLLITAVFAIAAGGSPNYIALTSLSALWSVGVGGNLPVDSAVFLEFVPGSHQYLLTVLSIWWAFGQLIGSLIAWPLIANFSCPISTTSTACPRASNQGWRYFLFAMGGLMFVLWALRFFLFPLYESPKFLMGRGRDADAVAVVHRVAAFNGRASPLTVECLTAAERSASRVETEAEAKEKRERRGGGMDTSMRAAVKRKMQKYSGEHVRALFATRKLAINTSLLITLWALIGLAFPLYNSFVTFFLATRGADFGDGSLYITYRNQVILSVIGVPGALLAGWAVELPRFGRKGTLALSTILTGVFLFASTTARTSNALLGWNYHVWCPLRDLTRAVRDEGSGDRERTRRHRESHLWSDGSCDHAVRGPHHVRADLDLRRAVSGGGSDCVAPALRAERDGGPLMTVFDENEDSKDCNDIYVRMADPQKDIKTMLDLIYNPWSPSYSFRQFDPRSSLKIQPLLAMATKYGLDAVRDRLVSVIEADWPDYFEEFEKNALLVKALKKGRRKLESLDQLVPEPTAAIMIARQFNFPHILPAAFCLLSCIIITDDWDLNEPQSTEHNRRITP</sequence>
<dbReference type="Proteomes" id="UP000308199">
    <property type="component" value="Unassembled WGS sequence"/>
</dbReference>
<dbReference type="InterPro" id="IPR011701">
    <property type="entry name" value="MFS"/>
</dbReference>
<dbReference type="EMBL" id="SGPK01000542">
    <property type="protein sequence ID" value="THH02636.1"/>
    <property type="molecule type" value="Genomic_DNA"/>
</dbReference>
<feature type="transmembrane region" description="Helical" evidence="7">
    <location>
        <begin position="364"/>
        <end position="387"/>
    </location>
</feature>
<gene>
    <name evidence="8" type="ORF">EW145_g6719</name>
</gene>
<dbReference type="OrthoDB" id="3936150at2759"/>
<evidence type="ECO:0000256" key="4">
    <source>
        <dbReference type="ARBA" id="ARBA00022989"/>
    </source>
</evidence>
<dbReference type="GO" id="GO:0016020">
    <property type="term" value="C:membrane"/>
    <property type="evidence" value="ECO:0007669"/>
    <property type="project" value="UniProtKB-SubCell"/>
</dbReference>
<dbReference type="Pfam" id="PF07690">
    <property type="entry name" value="MFS_1"/>
    <property type="match status" value="1"/>
</dbReference>
<keyword evidence="9" id="KW-1185">Reference proteome</keyword>
<keyword evidence="4 7" id="KW-1133">Transmembrane helix</keyword>
<comment type="caution">
    <text evidence="8">The sequence shown here is derived from an EMBL/GenBank/DDBJ whole genome shotgun (WGS) entry which is preliminary data.</text>
</comment>
<evidence type="ECO:0000256" key="3">
    <source>
        <dbReference type="ARBA" id="ARBA00022692"/>
    </source>
</evidence>
<name>A0A4S4KV23_9AGAM</name>
<feature type="transmembrane region" description="Helical" evidence="7">
    <location>
        <begin position="194"/>
        <end position="218"/>
    </location>
</feature>
<dbReference type="CDD" id="cd17316">
    <property type="entry name" value="MFS_SV2_like"/>
    <property type="match status" value="1"/>
</dbReference>
<evidence type="ECO:0000256" key="5">
    <source>
        <dbReference type="ARBA" id="ARBA00023136"/>
    </source>
</evidence>
<feature type="region of interest" description="Disordered" evidence="6">
    <location>
        <begin position="1"/>
        <end position="21"/>
    </location>
</feature>
<keyword evidence="3 7" id="KW-0812">Transmembrane</keyword>
<feature type="transmembrane region" description="Helical" evidence="7">
    <location>
        <begin position="117"/>
        <end position="134"/>
    </location>
</feature>
<keyword evidence="5 7" id="KW-0472">Membrane</keyword>
<reference evidence="8 9" key="1">
    <citation type="submission" date="2019-02" db="EMBL/GenBank/DDBJ databases">
        <title>Genome sequencing of the rare red list fungi Phellinidium pouzarii.</title>
        <authorList>
            <person name="Buettner E."/>
            <person name="Kellner H."/>
        </authorList>
    </citation>
    <scope>NUCLEOTIDE SEQUENCE [LARGE SCALE GENOMIC DNA]</scope>
    <source>
        <strain evidence="8 9">DSM 108285</strain>
    </source>
</reference>
<dbReference type="InterPro" id="IPR036259">
    <property type="entry name" value="MFS_trans_sf"/>
</dbReference>
<evidence type="ECO:0000313" key="9">
    <source>
        <dbReference type="Proteomes" id="UP000308199"/>
    </source>
</evidence>
<evidence type="ECO:0000256" key="1">
    <source>
        <dbReference type="ARBA" id="ARBA00004141"/>
    </source>
</evidence>
<keyword evidence="2" id="KW-0813">Transport</keyword>
<dbReference type="GO" id="GO:0022857">
    <property type="term" value="F:transmembrane transporter activity"/>
    <property type="evidence" value="ECO:0007669"/>
    <property type="project" value="InterPro"/>
</dbReference>
<organism evidence="8 9">
    <name type="scientific">Phellinidium pouzarii</name>
    <dbReference type="NCBI Taxonomy" id="167371"/>
    <lineage>
        <taxon>Eukaryota</taxon>
        <taxon>Fungi</taxon>
        <taxon>Dikarya</taxon>
        <taxon>Basidiomycota</taxon>
        <taxon>Agaricomycotina</taxon>
        <taxon>Agaricomycetes</taxon>
        <taxon>Hymenochaetales</taxon>
        <taxon>Hymenochaetaceae</taxon>
        <taxon>Phellinidium</taxon>
    </lineage>
</organism>
<dbReference type="Gene3D" id="1.20.1250.20">
    <property type="entry name" value="MFS general substrate transporter like domains"/>
    <property type="match status" value="1"/>
</dbReference>
<dbReference type="PANTHER" id="PTHR23511:SF12">
    <property type="entry name" value="TRANSPORTER, PUTATIVE (AFU_ORTHOLOGUE AFUA_7G01740)-RELATED"/>
    <property type="match status" value="1"/>
</dbReference>
<accession>A0A4S4KV23</accession>
<evidence type="ECO:0000256" key="6">
    <source>
        <dbReference type="SAM" id="MobiDB-lite"/>
    </source>
</evidence>
<proteinExistence type="predicted"/>
<evidence type="ECO:0008006" key="10">
    <source>
        <dbReference type="Google" id="ProtNLM"/>
    </source>
</evidence>
<comment type="subcellular location">
    <subcellularLocation>
        <location evidence="1">Membrane</location>
        <topology evidence="1">Multi-pass membrane protein</topology>
    </subcellularLocation>
</comment>
<feature type="transmembrane region" description="Helical" evidence="7">
    <location>
        <begin position="242"/>
        <end position="265"/>
    </location>
</feature>
<feature type="transmembrane region" description="Helical" evidence="7">
    <location>
        <begin position="141"/>
        <end position="161"/>
    </location>
</feature>
<evidence type="ECO:0000256" key="7">
    <source>
        <dbReference type="SAM" id="Phobius"/>
    </source>
</evidence>
<protein>
    <recommendedName>
        <fullName evidence="10">Major facilitator superfamily (MFS) profile domain-containing protein</fullName>
    </recommendedName>
</protein>
<feature type="transmembrane region" description="Helical" evidence="7">
    <location>
        <begin position="73"/>
        <end position="97"/>
    </location>
</feature>